<accession>A0A9J7E8B3</accession>
<dbReference type="RefSeq" id="XP_022826240.1">
    <property type="nucleotide sequence ID" value="XM_022970472.1"/>
</dbReference>
<keyword evidence="2" id="KW-1185">Reference proteome</keyword>
<dbReference type="AlphaFoldDB" id="A0A9J7E8B3"/>
<organism evidence="2 3">
    <name type="scientific">Spodoptera litura</name>
    <name type="common">Asian cotton leafworm</name>
    <dbReference type="NCBI Taxonomy" id="69820"/>
    <lineage>
        <taxon>Eukaryota</taxon>
        <taxon>Metazoa</taxon>
        <taxon>Ecdysozoa</taxon>
        <taxon>Arthropoda</taxon>
        <taxon>Hexapoda</taxon>
        <taxon>Insecta</taxon>
        <taxon>Pterygota</taxon>
        <taxon>Neoptera</taxon>
        <taxon>Endopterygota</taxon>
        <taxon>Lepidoptera</taxon>
        <taxon>Glossata</taxon>
        <taxon>Ditrysia</taxon>
        <taxon>Noctuoidea</taxon>
        <taxon>Noctuidae</taxon>
        <taxon>Amphipyrinae</taxon>
        <taxon>Spodoptera</taxon>
    </lineage>
</organism>
<proteinExistence type="predicted"/>
<keyword evidence="1" id="KW-0732">Signal</keyword>
<dbReference type="OrthoDB" id="7353689at2759"/>
<evidence type="ECO:0000313" key="3">
    <source>
        <dbReference type="RefSeq" id="XP_022826240.1"/>
    </source>
</evidence>
<name>A0A9J7E8B3_SPOLT</name>
<protein>
    <submittedName>
        <fullName evidence="3">Uncharacterized protein LOC111356196</fullName>
    </submittedName>
</protein>
<evidence type="ECO:0000313" key="2">
    <source>
        <dbReference type="Proteomes" id="UP000301870"/>
    </source>
</evidence>
<gene>
    <name evidence="3" type="primary">LOC111356196</name>
</gene>
<feature type="signal peptide" evidence="1">
    <location>
        <begin position="1"/>
        <end position="19"/>
    </location>
</feature>
<evidence type="ECO:0000256" key="1">
    <source>
        <dbReference type="SAM" id="SignalP"/>
    </source>
</evidence>
<dbReference type="GeneID" id="111356196"/>
<dbReference type="Proteomes" id="UP000301870">
    <property type="component" value="Chromosome 22"/>
</dbReference>
<sequence>MKLFLYFTTGLLTLLAINGKKIKIQIESEDVLRIFDGVVNSETLRNFAQQLVQRGISKQNGVKNPYHPEDDLVNKYDAVVDKEPQSPLPPGKHSFVIDLKNPLRGEENIKREIDVSDQNQNSVIDEYAGPTKDPLDQENEQFLNGNEVPNDDILTEGELPVSLNNIEVKSKNDTLIEKDVTEKRIKVKKENKKTVDTKRIVLTRKDDNGNEKGLELLDDRYNYKPLQKRFVLKKSASTGGPPIL</sequence>
<reference evidence="3" key="1">
    <citation type="submission" date="2025-08" db="UniProtKB">
        <authorList>
            <consortium name="RefSeq"/>
        </authorList>
    </citation>
    <scope>IDENTIFICATION</scope>
    <source>
        <strain evidence="3">Ishihara</strain>
        <tissue evidence="3">Whole body</tissue>
    </source>
</reference>
<dbReference type="KEGG" id="sliu:111356196"/>
<feature type="chain" id="PRO_5039905730" evidence="1">
    <location>
        <begin position="20"/>
        <end position="244"/>
    </location>
</feature>